<feature type="domain" description="Helicase ATP-binding" evidence="4">
    <location>
        <begin position="1"/>
        <end position="85"/>
    </location>
</feature>
<protein>
    <recommendedName>
        <fullName evidence="4">Helicase ATP-binding domain-containing protein</fullName>
    </recommendedName>
</protein>
<keyword evidence="3" id="KW-0694">RNA-binding</keyword>
<proteinExistence type="predicted"/>
<dbReference type="GO" id="GO:0016787">
    <property type="term" value="F:hydrolase activity"/>
    <property type="evidence" value="ECO:0007669"/>
    <property type="project" value="UniProtKB-KW"/>
</dbReference>
<dbReference type="Proteomes" id="UP001293593">
    <property type="component" value="Unassembled WGS sequence"/>
</dbReference>
<dbReference type="InterPro" id="IPR011545">
    <property type="entry name" value="DEAD/DEAH_box_helicase_dom"/>
</dbReference>
<dbReference type="InterPro" id="IPR027417">
    <property type="entry name" value="P-loop_NTPase"/>
</dbReference>
<dbReference type="EMBL" id="JAWXYG010000021">
    <property type="protein sequence ID" value="KAK4252738.1"/>
    <property type="molecule type" value="Genomic_DNA"/>
</dbReference>
<evidence type="ECO:0000313" key="6">
    <source>
        <dbReference type="Proteomes" id="UP001293593"/>
    </source>
</evidence>
<dbReference type="GO" id="GO:0004386">
    <property type="term" value="F:helicase activity"/>
    <property type="evidence" value="ECO:0007669"/>
    <property type="project" value="UniProtKB-KW"/>
</dbReference>
<dbReference type="AlphaFoldDB" id="A0AAE1IM56"/>
<evidence type="ECO:0000256" key="2">
    <source>
        <dbReference type="ARBA" id="ARBA00022806"/>
    </source>
</evidence>
<keyword evidence="2" id="KW-0067">ATP-binding</keyword>
<name>A0AAE1IM56_9FABA</name>
<keyword evidence="2" id="KW-0347">Helicase</keyword>
<reference evidence="5" key="1">
    <citation type="submission" date="2023-10" db="EMBL/GenBank/DDBJ databases">
        <title>Chromosome-level genome of the transformable northern wattle, Acacia crassicarpa.</title>
        <authorList>
            <person name="Massaro I."/>
            <person name="Sinha N.R."/>
            <person name="Poethig S."/>
            <person name="Leichty A.R."/>
        </authorList>
    </citation>
    <scope>NUCLEOTIDE SEQUENCE</scope>
    <source>
        <strain evidence="5">Acra3RX</strain>
        <tissue evidence="5">Leaf</tissue>
    </source>
</reference>
<dbReference type="Gene3D" id="3.40.50.300">
    <property type="entry name" value="P-loop containing nucleotide triphosphate hydrolases"/>
    <property type="match status" value="1"/>
</dbReference>
<keyword evidence="1" id="KW-0378">Hydrolase</keyword>
<keyword evidence="2" id="KW-0547">Nucleotide-binding</keyword>
<dbReference type="PROSITE" id="PS51192">
    <property type="entry name" value="HELICASE_ATP_BIND_1"/>
    <property type="match status" value="1"/>
</dbReference>
<comment type="caution">
    <text evidence="5">The sequence shown here is derived from an EMBL/GenBank/DDBJ whole genome shotgun (WGS) entry which is preliminary data.</text>
</comment>
<evidence type="ECO:0000256" key="1">
    <source>
        <dbReference type="ARBA" id="ARBA00022801"/>
    </source>
</evidence>
<sequence length="85" mass="9425">MPIALSRRDLLGCAETGSGKTVVFTIPTIEYCLAQPPIRCSDGPLTLVLAPTRDLAQQIEKEVTLLFKRHMFEFVIVLCCFSTLP</sequence>
<evidence type="ECO:0000259" key="4">
    <source>
        <dbReference type="PROSITE" id="PS51192"/>
    </source>
</evidence>
<dbReference type="Pfam" id="PF00270">
    <property type="entry name" value="DEAD"/>
    <property type="match status" value="1"/>
</dbReference>
<dbReference type="SUPFAM" id="SSF52540">
    <property type="entry name" value="P-loop containing nucleoside triphosphate hydrolases"/>
    <property type="match status" value="1"/>
</dbReference>
<evidence type="ECO:0000256" key="3">
    <source>
        <dbReference type="ARBA" id="ARBA00022884"/>
    </source>
</evidence>
<dbReference type="GO" id="GO:0005524">
    <property type="term" value="F:ATP binding"/>
    <property type="evidence" value="ECO:0007669"/>
    <property type="project" value="InterPro"/>
</dbReference>
<accession>A0AAE1IM56</accession>
<dbReference type="PANTHER" id="PTHR47958">
    <property type="entry name" value="ATP-DEPENDENT RNA HELICASE DBP3"/>
    <property type="match status" value="1"/>
</dbReference>
<dbReference type="GO" id="GO:0003723">
    <property type="term" value="F:RNA binding"/>
    <property type="evidence" value="ECO:0007669"/>
    <property type="project" value="UniProtKB-KW"/>
</dbReference>
<keyword evidence="6" id="KW-1185">Reference proteome</keyword>
<evidence type="ECO:0000313" key="5">
    <source>
        <dbReference type="EMBL" id="KAK4252738.1"/>
    </source>
</evidence>
<gene>
    <name evidence="5" type="ORF">QN277_014348</name>
</gene>
<organism evidence="5 6">
    <name type="scientific">Acacia crassicarpa</name>
    <name type="common">northern wattle</name>
    <dbReference type="NCBI Taxonomy" id="499986"/>
    <lineage>
        <taxon>Eukaryota</taxon>
        <taxon>Viridiplantae</taxon>
        <taxon>Streptophyta</taxon>
        <taxon>Embryophyta</taxon>
        <taxon>Tracheophyta</taxon>
        <taxon>Spermatophyta</taxon>
        <taxon>Magnoliopsida</taxon>
        <taxon>eudicotyledons</taxon>
        <taxon>Gunneridae</taxon>
        <taxon>Pentapetalae</taxon>
        <taxon>rosids</taxon>
        <taxon>fabids</taxon>
        <taxon>Fabales</taxon>
        <taxon>Fabaceae</taxon>
        <taxon>Caesalpinioideae</taxon>
        <taxon>mimosoid clade</taxon>
        <taxon>Acacieae</taxon>
        <taxon>Acacia</taxon>
    </lineage>
</organism>
<dbReference type="InterPro" id="IPR014001">
    <property type="entry name" value="Helicase_ATP-bd"/>
</dbReference>